<protein>
    <submittedName>
        <fullName evidence="2">Uncharacterized protein</fullName>
    </submittedName>
</protein>
<evidence type="ECO:0000313" key="3">
    <source>
        <dbReference type="Proteomes" id="UP001194580"/>
    </source>
</evidence>
<feature type="region of interest" description="Disordered" evidence="1">
    <location>
        <begin position="22"/>
        <end position="49"/>
    </location>
</feature>
<feature type="compositionally biased region" description="Basic and acidic residues" evidence="1">
    <location>
        <begin position="29"/>
        <end position="41"/>
    </location>
</feature>
<proteinExistence type="predicted"/>
<feature type="compositionally biased region" description="Basic and acidic residues" evidence="1">
    <location>
        <begin position="108"/>
        <end position="119"/>
    </location>
</feature>
<evidence type="ECO:0000313" key="2">
    <source>
        <dbReference type="EMBL" id="KAG0273698.1"/>
    </source>
</evidence>
<name>A0AAD4H5U9_9FUNG</name>
<keyword evidence="3" id="KW-1185">Reference proteome</keyword>
<comment type="caution">
    <text evidence="2">The sequence shown here is derived from an EMBL/GenBank/DDBJ whole genome shotgun (WGS) entry which is preliminary data.</text>
</comment>
<organism evidence="2 3">
    <name type="scientific">Linnemannia exigua</name>
    <dbReference type="NCBI Taxonomy" id="604196"/>
    <lineage>
        <taxon>Eukaryota</taxon>
        <taxon>Fungi</taxon>
        <taxon>Fungi incertae sedis</taxon>
        <taxon>Mucoromycota</taxon>
        <taxon>Mortierellomycotina</taxon>
        <taxon>Mortierellomycetes</taxon>
        <taxon>Mortierellales</taxon>
        <taxon>Mortierellaceae</taxon>
        <taxon>Linnemannia</taxon>
    </lineage>
</organism>
<evidence type="ECO:0000256" key="1">
    <source>
        <dbReference type="SAM" id="MobiDB-lite"/>
    </source>
</evidence>
<dbReference type="Proteomes" id="UP001194580">
    <property type="component" value="Unassembled WGS sequence"/>
</dbReference>
<sequence length="184" mass="19574">MHVAQPEACQYRGDGVQRLHLASSCSDGPDAKVKDSAKEGEAATDIGTVAAGATPGIDLTEMEANSALRGRFDEDDAKDRKKTLGKHRDVDEMNFGAIWQDEKEIDHQVCKRQDRENKPSKPSPRKVTDGARPAAKAGESASASSPSVPRGSSPTPAVIGHAGSPGVSDKEKKMLNRSSLRLAE</sequence>
<dbReference type="EMBL" id="JAAAIL010000707">
    <property type="protein sequence ID" value="KAG0273698.1"/>
    <property type="molecule type" value="Genomic_DNA"/>
</dbReference>
<gene>
    <name evidence="2" type="ORF">BGZ95_010501</name>
</gene>
<accession>A0AAD4H5U9</accession>
<feature type="region of interest" description="Disordered" evidence="1">
    <location>
        <begin position="108"/>
        <end position="184"/>
    </location>
</feature>
<feature type="region of interest" description="Disordered" evidence="1">
    <location>
        <begin position="64"/>
        <end position="95"/>
    </location>
</feature>
<feature type="compositionally biased region" description="Low complexity" evidence="1">
    <location>
        <begin position="130"/>
        <end position="154"/>
    </location>
</feature>
<dbReference type="AlphaFoldDB" id="A0AAD4H5U9"/>
<reference evidence="2" key="1">
    <citation type="journal article" date="2020" name="Fungal Divers.">
        <title>Resolving the Mortierellaceae phylogeny through synthesis of multi-gene phylogenetics and phylogenomics.</title>
        <authorList>
            <person name="Vandepol N."/>
            <person name="Liber J."/>
            <person name="Desiro A."/>
            <person name="Na H."/>
            <person name="Kennedy M."/>
            <person name="Barry K."/>
            <person name="Grigoriev I.V."/>
            <person name="Miller A.N."/>
            <person name="O'Donnell K."/>
            <person name="Stajich J.E."/>
            <person name="Bonito G."/>
        </authorList>
    </citation>
    <scope>NUCLEOTIDE SEQUENCE</scope>
    <source>
        <strain evidence="2">NRRL 28262</strain>
    </source>
</reference>